<keyword evidence="2" id="KW-1185">Reference proteome</keyword>
<protein>
    <submittedName>
        <fullName evidence="1">Uncharacterized protein</fullName>
    </submittedName>
</protein>
<reference evidence="1 2" key="1">
    <citation type="journal article" date="2019" name="Emerg. Microbes Infect.">
        <title>Comprehensive subspecies identification of 175 nontuberculous mycobacteria species based on 7547 genomic profiles.</title>
        <authorList>
            <person name="Matsumoto Y."/>
            <person name="Kinjo T."/>
            <person name="Motooka D."/>
            <person name="Nabeya D."/>
            <person name="Jung N."/>
            <person name="Uechi K."/>
            <person name="Horii T."/>
            <person name="Iida T."/>
            <person name="Fujita J."/>
            <person name="Nakamura S."/>
        </authorList>
    </citation>
    <scope>NUCLEOTIDE SEQUENCE [LARGE SCALE GENOMIC DNA]</scope>
    <source>
        <strain evidence="1 2">JCM 18113</strain>
    </source>
</reference>
<dbReference type="Proteomes" id="UP000465812">
    <property type="component" value="Chromosome"/>
</dbReference>
<gene>
    <name evidence="1" type="ORF">MMAN_31660</name>
</gene>
<dbReference type="EMBL" id="AP022590">
    <property type="protein sequence ID" value="BBY39032.1"/>
    <property type="molecule type" value="Genomic_DNA"/>
</dbReference>
<evidence type="ECO:0000313" key="2">
    <source>
        <dbReference type="Proteomes" id="UP000465812"/>
    </source>
</evidence>
<evidence type="ECO:0000313" key="1">
    <source>
        <dbReference type="EMBL" id="BBY39032.1"/>
    </source>
</evidence>
<accession>A0ABM7JTY0</accession>
<organism evidence="1 2">
    <name type="scientific">Mycobacterium mantenii</name>
    <dbReference type="NCBI Taxonomy" id="560555"/>
    <lineage>
        <taxon>Bacteria</taxon>
        <taxon>Bacillati</taxon>
        <taxon>Actinomycetota</taxon>
        <taxon>Actinomycetes</taxon>
        <taxon>Mycobacteriales</taxon>
        <taxon>Mycobacteriaceae</taxon>
        <taxon>Mycobacterium</taxon>
        <taxon>Mycobacterium avium complex (MAC)</taxon>
    </lineage>
</organism>
<name>A0ABM7JTY0_MYCNT</name>
<proteinExistence type="predicted"/>
<sequence length="99" mass="10461">MLRSGTIANRFAAYQVANGGRNFRLPSAIGIATSSARVGRADQHQADTEVEDQRTLGPLQGDDDVAVVGRAGWAARSSRLSWAGALPFGYCRSPKSLVG</sequence>